<keyword evidence="1" id="KW-0472">Membrane</keyword>
<evidence type="ECO:0000256" key="1">
    <source>
        <dbReference type="SAM" id="Phobius"/>
    </source>
</evidence>
<evidence type="ECO:0000313" key="3">
    <source>
        <dbReference type="EMBL" id="KAK0436443.1"/>
    </source>
</evidence>
<sequence>MSSSSNPIPGKTVYDISKQADPLFYGYTISTILFGIVFVQGWTYINANNDTWGMRGLVALLVALETVSTCVMTQIMQFYFIQNYGNFEALVVTPTGFLVEISATIVIILMVRVYFVSKLYLLQPQNRIVPVVVMVLGALSFGAGLAYIVDQAKHPTVDGLVSKMRTVENCLDNAFAAAADLVTTIALSVYLSKSYTGIQRTDTILQNLFKYILGRGILVFLMHTVKLTMQIISPKEILWMPIYLCLSKVYTITMREYLSITSTIACFTSIDTRSVNTVAALNYRPQLQEKFGQVIADGVVYDGEANIRRNIRDRPVTAIELRGHNPVNVKETKIMVTTEQTTYID</sequence>
<organism evidence="3 4">
    <name type="scientific">Armillaria borealis</name>
    <dbReference type="NCBI Taxonomy" id="47425"/>
    <lineage>
        <taxon>Eukaryota</taxon>
        <taxon>Fungi</taxon>
        <taxon>Dikarya</taxon>
        <taxon>Basidiomycota</taxon>
        <taxon>Agaricomycotina</taxon>
        <taxon>Agaricomycetes</taxon>
        <taxon>Agaricomycetidae</taxon>
        <taxon>Agaricales</taxon>
        <taxon>Marasmiineae</taxon>
        <taxon>Physalacriaceae</taxon>
        <taxon>Armillaria</taxon>
    </lineage>
</organism>
<dbReference type="Proteomes" id="UP001175226">
    <property type="component" value="Unassembled WGS sequence"/>
</dbReference>
<evidence type="ECO:0000313" key="4">
    <source>
        <dbReference type="Proteomes" id="UP001175226"/>
    </source>
</evidence>
<dbReference type="Pfam" id="PF20152">
    <property type="entry name" value="DUF6534"/>
    <property type="match status" value="1"/>
</dbReference>
<feature type="domain" description="DUF6534" evidence="2">
    <location>
        <begin position="176"/>
        <end position="254"/>
    </location>
</feature>
<evidence type="ECO:0000259" key="2">
    <source>
        <dbReference type="Pfam" id="PF20152"/>
    </source>
</evidence>
<feature type="transmembrane region" description="Helical" evidence="1">
    <location>
        <begin position="101"/>
        <end position="121"/>
    </location>
</feature>
<name>A0AA39MJS4_9AGAR</name>
<feature type="transmembrane region" description="Helical" evidence="1">
    <location>
        <begin position="128"/>
        <end position="149"/>
    </location>
</feature>
<reference evidence="3" key="1">
    <citation type="submission" date="2023-06" db="EMBL/GenBank/DDBJ databases">
        <authorList>
            <consortium name="Lawrence Berkeley National Laboratory"/>
            <person name="Ahrendt S."/>
            <person name="Sahu N."/>
            <person name="Indic B."/>
            <person name="Wong-Bajracharya J."/>
            <person name="Merenyi Z."/>
            <person name="Ke H.-M."/>
            <person name="Monk M."/>
            <person name="Kocsube S."/>
            <person name="Drula E."/>
            <person name="Lipzen A."/>
            <person name="Balint B."/>
            <person name="Henrissat B."/>
            <person name="Andreopoulos B."/>
            <person name="Martin F.M."/>
            <person name="Harder C.B."/>
            <person name="Rigling D."/>
            <person name="Ford K.L."/>
            <person name="Foster G.D."/>
            <person name="Pangilinan J."/>
            <person name="Papanicolaou A."/>
            <person name="Barry K."/>
            <person name="LaButti K."/>
            <person name="Viragh M."/>
            <person name="Koriabine M."/>
            <person name="Yan M."/>
            <person name="Riley R."/>
            <person name="Champramary S."/>
            <person name="Plett K.L."/>
            <person name="Tsai I.J."/>
            <person name="Slot J."/>
            <person name="Sipos G."/>
            <person name="Plett J."/>
            <person name="Nagy L.G."/>
            <person name="Grigoriev I.V."/>
        </authorList>
    </citation>
    <scope>NUCLEOTIDE SEQUENCE</scope>
    <source>
        <strain evidence="3">FPL87.14</strain>
    </source>
</reference>
<accession>A0AA39MJS4</accession>
<keyword evidence="4" id="KW-1185">Reference proteome</keyword>
<gene>
    <name evidence="3" type="ORF">EV421DRAFT_2038773</name>
</gene>
<keyword evidence="1" id="KW-0812">Transmembrane</keyword>
<proteinExistence type="predicted"/>
<dbReference type="PANTHER" id="PTHR40465">
    <property type="entry name" value="CHROMOSOME 1, WHOLE GENOME SHOTGUN SEQUENCE"/>
    <property type="match status" value="1"/>
</dbReference>
<dbReference type="AlphaFoldDB" id="A0AA39MJS4"/>
<keyword evidence="1" id="KW-1133">Transmembrane helix</keyword>
<feature type="transmembrane region" description="Helical" evidence="1">
    <location>
        <begin position="174"/>
        <end position="191"/>
    </location>
</feature>
<protein>
    <recommendedName>
        <fullName evidence="2">DUF6534 domain-containing protein</fullName>
    </recommendedName>
</protein>
<feature type="transmembrane region" description="Helical" evidence="1">
    <location>
        <begin position="57"/>
        <end position="81"/>
    </location>
</feature>
<dbReference type="InterPro" id="IPR045339">
    <property type="entry name" value="DUF6534"/>
</dbReference>
<feature type="transmembrane region" description="Helical" evidence="1">
    <location>
        <begin position="212"/>
        <end position="232"/>
    </location>
</feature>
<comment type="caution">
    <text evidence="3">The sequence shown here is derived from an EMBL/GenBank/DDBJ whole genome shotgun (WGS) entry which is preliminary data.</text>
</comment>
<dbReference type="PANTHER" id="PTHR40465:SF1">
    <property type="entry name" value="DUF6534 DOMAIN-CONTAINING PROTEIN"/>
    <property type="match status" value="1"/>
</dbReference>
<dbReference type="EMBL" id="JAUEPT010000055">
    <property type="protein sequence ID" value="KAK0436443.1"/>
    <property type="molecule type" value="Genomic_DNA"/>
</dbReference>
<feature type="transmembrane region" description="Helical" evidence="1">
    <location>
        <begin position="24"/>
        <end position="45"/>
    </location>
</feature>